<reference evidence="1" key="1">
    <citation type="journal article" date="2023" name="Insect Mol. Biol.">
        <title>Genome sequencing provides insights into the evolution of gene families encoding plant cell wall-degrading enzymes in longhorned beetles.</title>
        <authorList>
            <person name="Shin N.R."/>
            <person name="Okamura Y."/>
            <person name="Kirsch R."/>
            <person name="Pauchet Y."/>
        </authorList>
    </citation>
    <scope>NUCLEOTIDE SEQUENCE</scope>
    <source>
        <strain evidence="1">MMC_N1</strain>
    </source>
</reference>
<dbReference type="Proteomes" id="UP001162164">
    <property type="component" value="Unassembled WGS sequence"/>
</dbReference>
<evidence type="ECO:0000313" key="1">
    <source>
        <dbReference type="EMBL" id="KAJ8977184.1"/>
    </source>
</evidence>
<evidence type="ECO:0000313" key="2">
    <source>
        <dbReference type="Proteomes" id="UP001162164"/>
    </source>
</evidence>
<name>A0ABQ9JHW5_9CUCU</name>
<sequence>MAEASYSEFVKSVERSLKLGDTSHVLQAFTDEKNCLVLKYNAWDLIHIITEYLTTYHKIHNLEQFNSCKELINIITFHSTPDDVLLQFIEELEETEDDTNSFGWALNAIQQYLIRCDVPEDANLIGKEKMLLDCDETTQQIIKLYSGVLPFYESLIENFKTSSEDPQDHISVICKFLIQLLGKPIVCLDMEVFDGIKKIIAETLVHTIFQVLKDPVQLLKIRFGNVKDNDLSPSGLGIAVLFYLIYSENVCIEQVPKVYDPIYFSNTVYILLIHC</sequence>
<dbReference type="EMBL" id="JAPWTJ010000578">
    <property type="protein sequence ID" value="KAJ8977184.1"/>
    <property type="molecule type" value="Genomic_DNA"/>
</dbReference>
<proteinExistence type="predicted"/>
<keyword evidence="2" id="KW-1185">Reference proteome</keyword>
<comment type="caution">
    <text evidence="1">The sequence shown here is derived from an EMBL/GenBank/DDBJ whole genome shotgun (WGS) entry which is preliminary data.</text>
</comment>
<accession>A0ABQ9JHW5</accession>
<protein>
    <submittedName>
        <fullName evidence="1">Uncharacterized protein</fullName>
    </submittedName>
</protein>
<organism evidence="1 2">
    <name type="scientific">Molorchus minor</name>
    <dbReference type="NCBI Taxonomy" id="1323400"/>
    <lineage>
        <taxon>Eukaryota</taxon>
        <taxon>Metazoa</taxon>
        <taxon>Ecdysozoa</taxon>
        <taxon>Arthropoda</taxon>
        <taxon>Hexapoda</taxon>
        <taxon>Insecta</taxon>
        <taxon>Pterygota</taxon>
        <taxon>Neoptera</taxon>
        <taxon>Endopterygota</taxon>
        <taxon>Coleoptera</taxon>
        <taxon>Polyphaga</taxon>
        <taxon>Cucujiformia</taxon>
        <taxon>Chrysomeloidea</taxon>
        <taxon>Cerambycidae</taxon>
        <taxon>Lamiinae</taxon>
        <taxon>Monochamini</taxon>
        <taxon>Molorchus</taxon>
    </lineage>
</organism>
<gene>
    <name evidence="1" type="ORF">NQ317_018065</name>
</gene>